<dbReference type="EMBL" id="OX365700">
    <property type="protein sequence ID" value="CAI4032087.1"/>
    <property type="molecule type" value="Genomic_DNA"/>
</dbReference>
<proteinExistence type="predicted"/>
<evidence type="ECO:0000313" key="2">
    <source>
        <dbReference type="Proteomes" id="UP001179121"/>
    </source>
</evidence>
<reference evidence="1" key="1">
    <citation type="submission" date="2022-10" db="EMBL/GenBank/DDBJ databases">
        <authorList>
            <person name="Koch H."/>
        </authorList>
    </citation>
    <scope>NUCLEOTIDE SEQUENCE</scope>
    <source>
        <strain evidence="1">DNF</strain>
    </source>
</reference>
<sequence length="248" mass="27930">MTPEVQAEAERLKKLAAKYGTDPTAIVGRVQLTTQYANLPHGAQARDSTLRVDLPFRSNWLFRVDVPFLKWTDPNRPGSLSAQGLSDLAVAAGWRAYNTPEYGFFIGVISTFPTADENTLGLGKYTVGPLIATARFLPRWESFLFGVFQHQVSVGGDPARSDFEVTRASMQINTIWPERWWTILQGVWQVNWERNAKSSMTFEFELGRNLIGRLGAYVRPGVGLWGRDLIGAYEWNVEVGVRYMFGSF</sequence>
<organism evidence="1 2">
    <name type="scientific">Nitrospira tepida</name>
    <dbReference type="NCBI Taxonomy" id="2973512"/>
    <lineage>
        <taxon>Bacteria</taxon>
        <taxon>Pseudomonadati</taxon>
        <taxon>Nitrospirota</taxon>
        <taxon>Nitrospiria</taxon>
        <taxon>Nitrospirales</taxon>
        <taxon>Nitrospiraceae</taxon>
        <taxon>Nitrospira</taxon>
    </lineage>
</organism>
<dbReference type="RefSeq" id="WP_289268836.1">
    <property type="nucleotide sequence ID" value="NZ_OX365700.1"/>
</dbReference>
<dbReference type="Proteomes" id="UP001179121">
    <property type="component" value="Chromosome"/>
</dbReference>
<protein>
    <submittedName>
        <fullName evidence="1">Uncharacterized protein</fullName>
    </submittedName>
</protein>
<gene>
    <name evidence="1" type="ORF">DNFV4_02512</name>
</gene>
<accession>A0AA86T5M9</accession>
<dbReference type="AlphaFoldDB" id="A0AA86T5M9"/>
<name>A0AA86T5M9_9BACT</name>
<dbReference type="KEGG" id="nti:DNFV4_02512"/>
<keyword evidence="2" id="KW-1185">Reference proteome</keyword>
<evidence type="ECO:0000313" key="1">
    <source>
        <dbReference type="EMBL" id="CAI4032087.1"/>
    </source>
</evidence>